<name>A0A4Y4B564_MICMQ</name>
<sequence length="96" mass="9783">MSPIRAAVPLAKVASGLHITGMQNFTAWVHGDASARLLGAAPVGLPTGAGYAAGIRLVRAYLDATGATAAQSIAVPVDEVLRVAAPQPGLRLNREE</sequence>
<evidence type="ECO:0000313" key="2">
    <source>
        <dbReference type="EMBL" id="GEC75661.1"/>
    </source>
</evidence>
<dbReference type="RefSeq" id="WP_141386685.1">
    <property type="nucleotide sequence ID" value="NZ_BJNQ01000010.1"/>
</dbReference>
<feature type="domain" description="DUF2268" evidence="1">
    <location>
        <begin position="15"/>
        <end position="81"/>
    </location>
</feature>
<reference evidence="2 3" key="1">
    <citation type="submission" date="2019-06" db="EMBL/GenBank/DDBJ databases">
        <title>Whole genome shotgun sequence of Microbacterium liquefaciens NBRC 15037.</title>
        <authorList>
            <person name="Hosoyama A."/>
            <person name="Uohara A."/>
            <person name="Ohji S."/>
            <person name="Ichikawa N."/>
        </authorList>
    </citation>
    <scope>NUCLEOTIDE SEQUENCE [LARGE SCALE GENOMIC DNA]</scope>
    <source>
        <strain evidence="2 3">NBRC 15037</strain>
    </source>
</reference>
<dbReference type="AlphaFoldDB" id="A0A4Y4B564"/>
<dbReference type="Pfam" id="PF10026">
    <property type="entry name" value="DUF2268"/>
    <property type="match status" value="1"/>
</dbReference>
<evidence type="ECO:0000313" key="3">
    <source>
        <dbReference type="Proteomes" id="UP000317410"/>
    </source>
</evidence>
<dbReference type="Proteomes" id="UP000317410">
    <property type="component" value="Unassembled WGS sequence"/>
</dbReference>
<protein>
    <recommendedName>
        <fullName evidence="1">DUF2268 domain-containing protein</fullName>
    </recommendedName>
</protein>
<proteinExistence type="predicted"/>
<accession>A0A4Y4B564</accession>
<comment type="caution">
    <text evidence="2">The sequence shown here is derived from an EMBL/GenBank/DDBJ whole genome shotgun (WGS) entry which is preliminary data.</text>
</comment>
<gene>
    <name evidence="2" type="ORF">MLI01_18060</name>
</gene>
<organism evidence="2 3">
    <name type="scientific">Microbacterium maritypicum</name>
    <name type="common">Microbacterium liquefaciens</name>
    <dbReference type="NCBI Taxonomy" id="33918"/>
    <lineage>
        <taxon>Bacteria</taxon>
        <taxon>Bacillati</taxon>
        <taxon>Actinomycetota</taxon>
        <taxon>Actinomycetes</taxon>
        <taxon>Micrococcales</taxon>
        <taxon>Microbacteriaceae</taxon>
        <taxon>Microbacterium</taxon>
    </lineage>
</organism>
<dbReference type="InterPro" id="IPR018728">
    <property type="entry name" value="DUF2268"/>
</dbReference>
<dbReference type="EMBL" id="BJNQ01000010">
    <property type="protein sequence ID" value="GEC75661.1"/>
    <property type="molecule type" value="Genomic_DNA"/>
</dbReference>
<evidence type="ECO:0000259" key="1">
    <source>
        <dbReference type="Pfam" id="PF10026"/>
    </source>
</evidence>